<name>A0A1T1DQA6_9LEPT</name>
<dbReference type="PANTHER" id="PTHR35458">
    <property type="entry name" value="SLR0755 PROTEIN"/>
    <property type="match status" value="1"/>
</dbReference>
<dbReference type="AlphaFoldDB" id="A0A1T1DQA6"/>
<evidence type="ECO:0000259" key="1">
    <source>
        <dbReference type="Pfam" id="PF01936"/>
    </source>
</evidence>
<organism evidence="2 3">
    <name type="scientific">Leptospira kirschneri serovar Pomona</name>
    <dbReference type="NCBI Taxonomy" id="561005"/>
    <lineage>
        <taxon>Bacteria</taxon>
        <taxon>Pseudomonadati</taxon>
        <taxon>Spirochaetota</taxon>
        <taxon>Spirochaetia</taxon>
        <taxon>Leptospirales</taxon>
        <taxon>Leptospiraceae</taxon>
        <taxon>Leptospira</taxon>
    </lineage>
</organism>
<dbReference type="Gene3D" id="3.40.50.1010">
    <property type="entry name" value="5'-nuclease"/>
    <property type="match status" value="1"/>
</dbReference>
<dbReference type="GO" id="GO:0004540">
    <property type="term" value="F:RNA nuclease activity"/>
    <property type="evidence" value="ECO:0007669"/>
    <property type="project" value="InterPro"/>
</dbReference>
<dbReference type="EMBL" id="MVIT01000061">
    <property type="protein sequence ID" value="OOV43051.1"/>
    <property type="molecule type" value="Genomic_DNA"/>
</dbReference>
<protein>
    <submittedName>
        <fullName evidence="2">NYN domain protein</fullName>
    </submittedName>
</protein>
<proteinExistence type="predicted"/>
<dbReference type="CDD" id="cd18722">
    <property type="entry name" value="PIN_NicB-like"/>
    <property type="match status" value="1"/>
</dbReference>
<evidence type="ECO:0000313" key="3">
    <source>
        <dbReference type="Proteomes" id="UP000191008"/>
    </source>
</evidence>
<reference evidence="2 3" key="1">
    <citation type="submission" date="2017-02" db="EMBL/GenBank/DDBJ databases">
        <title>Comparative genomic analysis of Brazilian Leptospira kirschneri strains of different serogroups.</title>
        <authorList>
            <person name="Moreno L.Z."/>
            <person name="Miraglia F."/>
            <person name="Kremer F.S."/>
            <person name="Eslabao M.R."/>
            <person name="Lilenbaum W."/>
            <person name="Dellagostin O.A."/>
            <person name="Moreno A.M."/>
        </authorList>
    </citation>
    <scope>NUCLEOTIDE SEQUENCE [LARGE SCALE GENOMIC DNA]</scope>
    <source>
        <strain evidence="2 3">M110/06</strain>
    </source>
</reference>
<dbReference type="InterPro" id="IPR021139">
    <property type="entry name" value="NYN"/>
</dbReference>
<feature type="domain" description="NYN" evidence="1">
    <location>
        <begin position="23"/>
        <end position="194"/>
    </location>
</feature>
<comment type="caution">
    <text evidence="2">The sequence shown here is derived from an EMBL/GenBank/DDBJ whole genome shotgun (WGS) entry which is preliminary data.</text>
</comment>
<dbReference type="Pfam" id="PF01936">
    <property type="entry name" value="NYN"/>
    <property type="match status" value="1"/>
</dbReference>
<dbReference type="Proteomes" id="UP000191008">
    <property type="component" value="Unassembled WGS sequence"/>
</dbReference>
<dbReference type="PANTHER" id="PTHR35458:SF8">
    <property type="entry name" value="SLR0650 PROTEIN"/>
    <property type="match status" value="1"/>
</dbReference>
<gene>
    <name evidence="2" type="ORF">B1J93_08725</name>
</gene>
<dbReference type="InterPro" id="IPR047140">
    <property type="entry name" value="LabA"/>
</dbReference>
<evidence type="ECO:0000313" key="2">
    <source>
        <dbReference type="EMBL" id="OOV43051.1"/>
    </source>
</evidence>
<sequence>MVMRRARGYLVRGSPCFIMTHKRTFVYIDGFNFYYGKVKGTKFKWVDFGKLCTLLLPKEKNNIIKIKYYTAMVKPRQSDPGQLERQQVYIKALRTIPNFEIYFGHFLSHPIKMMRSDGKGFVEVIKTEEKGSDVNIASHMIFDGCKNKYDTAVIISGDSDLLEPVRIIKNDLKKSVGYLNPQNNPSKVLSQNCDFMKSIRDNAVIKSQFPDTVIDKDGNQITKPLEWN</sequence>
<accession>A0A1T1DQA6</accession>